<gene>
    <name evidence="3 5" type="ORF">P152DRAFT_379678</name>
</gene>
<reference evidence="5" key="2">
    <citation type="submission" date="2020-04" db="EMBL/GenBank/DDBJ databases">
        <authorList>
            <consortium name="NCBI Genome Project"/>
        </authorList>
    </citation>
    <scope>NUCLEOTIDE SEQUENCE</scope>
    <source>
        <strain evidence="5">CBS 781.70</strain>
    </source>
</reference>
<feature type="non-terminal residue" evidence="3">
    <location>
        <position position="487"/>
    </location>
</feature>
<name>A0A6G1GF51_9PEZI</name>
<protein>
    <submittedName>
        <fullName evidence="3 5">Uncharacterized protein</fullName>
    </submittedName>
</protein>
<feature type="region of interest" description="Disordered" evidence="2">
    <location>
        <begin position="462"/>
        <end position="487"/>
    </location>
</feature>
<evidence type="ECO:0000256" key="2">
    <source>
        <dbReference type="SAM" id="MobiDB-lite"/>
    </source>
</evidence>
<evidence type="ECO:0000256" key="1">
    <source>
        <dbReference type="SAM" id="Coils"/>
    </source>
</evidence>
<dbReference type="EMBL" id="ML975150">
    <property type="protein sequence ID" value="KAF1816490.1"/>
    <property type="molecule type" value="Genomic_DNA"/>
</dbReference>
<reference evidence="5" key="3">
    <citation type="submission" date="2025-04" db="UniProtKB">
        <authorList>
            <consortium name="RefSeq"/>
        </authorList>
    </citation>
    <scope>IDENTIFICATION</scope>
    <source>
        <strain evidence="5">CBS 781.70</strain>
    </source>
</reference>
<feature type="compositionally biased region" description="Basic and acidic residues" evidence="2">
    <location>
        <begin position="463"/>
        <end position="473"/>
    </location>
</feature>
<reference evidence="3 5" key="1">
    <citation type="submission" date="2020-01" db="EMBL/GenBank/DDBJ databases">
        <authorList>
            <consortium name="DOE Joint Genome Institute"/>
            <person name="Haridas S."/>
            <person name="Albert R."/>
            <person name="Binder M."/>
            <person name="Bloem J."/>
            <person name="Labutti K."/>
            <person name="Salamov A."/>
            <person name="Andreopoulos B."/>
            <person name="Baker S.E."/>
            <person name="Barry K."/>
            <person name="Bills G."/>
            <person name="Bluhm B.H."/>
            <person name="Cannon C."/>
            <person name="Castanera R."/>
            <person name="Culley D.E."/>
            <person name="Daum C."/>
            <person name="Ezra D."/>
            <person name="Gonzalez J.B."/>
            <person name="Henrissat B."/>
            <person name="Kuo A."/>
            <person name="Liang C."/>
            <person name="Lipzen A."/>
            <person name="Lutzoni F."/>
            <person name="Magnuson J."/>
            <person name="Mondo S."/>
            <person name="Nolan M."/>
            <person name="Ohm R."/>
            <person name="Pangilinan J."/>
            <person name="Park H.-J."/>
            <person name="Ramirez L."/>
            <person name="Alfaro M."/>
            <person name="Sun H."/>
            <person name="Tritt A."/>
            <person name="Yoshinaga Y."/>
            <person name="Zwiers L.-H."/>
            <person name="Turgeon B.G."/>
            <person name="Goodwin S.B."/>
            <person name="Spatafora J.W."/>
            <person name="Crous P.W."/>
            <person name="Grigoriev I.V."/>
        </authorList>
    </citation>
    <scope>NUCLEOTIDE SEQUENCE</scope>
    <source>
        <strain evidence="3 5">CBS 781.70</strain>
    </source>
</reference>
<accession>A0A6G1GF51</accession>
<dbReference type="AlphaFoldDB" id="A0A6G1GF51"/>
<evidence type="ECO:0000313" key="5">
    <source>
        <dbReference type="RefSeq" id="XP_033538121.1"/>
    </source>
</evidence>
<dbReference type="GeneID" id="54416275"/>
<feature type="non-terminal residue" evidence="3">
    <location>
        <position position="1"/>
    </location>
</feature>
<evidence type="ECO:0000313" key="3">
    <source>
        <dbReference type="EMBL" id="KAF1816490.1"/>
    </source>
</evidence>
<evidence type="ECO:0000313" key="4">
    <source>
        <dbReference type="Proteomes" id="UP000504638"/>
    </source>
</evidence>
<dbReference type="OrthoDB" id="4187949at2759"/>
<proteinExistence type="predicted"/>
<dbReference type="RefSeq" id="XP_033538121.1">
    <property type="nucleotide sequence ID" value="XM_033675705.1"/>
</dbReference>
<sequence length="487" mass="55286">QTLVHLPRIQPASPDPQLPRGSCRYVYPADSSGPRPPCPCMSFVLDREVPGSKCGCGHQAWVHETNPSGSAVSADDYADVVGKVEQLHRQLEEERQRSLEAVEKIHKQVMGQYKNMTQLKFYVDKSLEERWTRLAKDVELACEDLNKRHVSLEDRVEAVVDRTNGINDISTKVNLIDEAHITFEDRLEQLERKLETGRWSKSATPTAQPVQPERITLPSVSELPLRIDRKQPQQWSAHIILVPSKHQSFAFKEGTLAERRCSSRNLNQHLSFEDRTSETFVRCVTTAFAQVFQGRDWMPLYCVSSQDRALSRLQDRYLEPQIWEHTFLSDNCVAALKGIGEAVFIALQRHELSWNEIRALPPAAQNSDESCWEDDLELDGHPLEKSRFSTTTTLLSPDSMDAEYQKTPYHTPRGPAEQASTHSSAASIRTSASAGYADSTMSDVYQPRASRIVAASVRSFDIFQRDDQHQDKRPRLRTQHSQPNLNS</sequence>
<feature type="coiled-coil region" evidence="1">
    <location>
        <begin position="77"/>
        <end position="108"/>
    </location>
</feature>
<feature type="coiled-coil region" evidence="1">
    <location>
        <begin position="135"/>
        <end position="162"/>
    </location>
</feature>
<feature type="region of interest" description="Disordered" evidence="2">
    <location>
        <begin position="387"/>
        <end position="427"/>
    </location>
</feature>
<keyword evidence="1" id="KW-0175">Coiled coil</keyword>
<organism evidence="3">
    <name type="scientific">Eremomyces bilateralis CBS 781.70</name>
    <dbReference type="NCBI Taxonomy" id="1392243"/>
    <lineage>
        <taxon>Eukaryota</taxon>
        <taxon>Fungi</taxon>
        <taxon>Dikarya</taxon>
        <taxon>Ascomycota</taxon>
        <taxon>Pezizomycotina</taxon>
        <taxon>Dothideomycetes</taxon>
        <taxon>Dothideomycetes incertae sedis</taxon>
        <taxon>Eremomycetales</taxon>
        <taxon>Eremomycetaceae</taxon>
        <taxon>Eremomyces</taxon>
    </lineage>
</organism>
<keyword evidence="4" id="KW-1185">Reference proteome</keyword>
<dbReference type="Proteomes" id="UP000504638">
    <property type="component" value="Unplaced"/>
</dbReference>